<dbReference type="EnsemblMetazoa" id="G2110.3">
    <property type="protein sequence ID" value="G2110.3:cds"/>
    <property type="gene ID" value="G2110"/>
</dbReference>
<proteinExistence type="predicted"/>
<sequence length="171" mass="19744">MDLSRDRNQQINHFHKSSSQFTISPKNAGRLVHSQRKSDDEKHCYLLQISFQTVYCDADIPNSCYKRLPRLVNGIPLGAGQMARDQLSTIRWKYVEGSKNLHTFMSTPISQEEAEETKRALKDRMMRQSQELFGDITVKATVILSQCVHFDDEFIINDIAVPNEEGLHFRD</sequence>
<reference evidence="2" key="1">
    <citation type="submission" date="2022-08" db="UniProtKB">
        <authorList>
            <consortium name="EnsemblMetazoa"/>
        </authorList>
    </citation>
    <scope>IDENTIFICATION</scope>
    <source>
        <strain evidence="2">05x7-T-G4-1.051#20</strain>
    </source>
</reference>
<protein>
    <submittedName>
        <fullName evidence="2">Uncharacterized protein</fullName>
    </submittedName>
</protein>
<dbReference type="AlphaFoldDB" id="A0A8W8JV18"/>
<dbReference type="EnsemblMetazoa" id="G2110.4">
    <property type="protein sequence ID" value="G2110.4:cds"/>
    <property type="gene ID" value="G2110"/>
</dbReference>
<keyword evidence="3" id="KW-1185">Reference proteome</keyword>
<evidence type="ECO:0000313" key="3">
    <source>
        <dbReference type="Proteomes" id="UP000005408"/>
    </source>
</evidence>
<evidence type="ECO:0000256" key="1">
    <source>
        <dbReference type="SAM" id="MobiDB-lite"/>
    </source>
</evidence>
<name>A0A8W8JV18_MAGGI</name>
<accession>A0A8W8JV18</accession>
<organism evidence="2 3">
    <name type="scientific">Magallana gigas</name>
    <name type="common">Pacific oyster</name>
    <name type="synonym">Crassostrea gigas</name>
    <dbReference type="NCBI Taxonomy" id="29159"/>
    <lineage>
        <taxon>Eukaryota</taxon>
        <taxon>Metazoa</taxon>
        <taxon>Spiralia</taxon>
        <taxon>Lophotrochozoa</taxon>
        <taxon>Mollusca</taxon>
        <taxon>Bivalvia</taxon>
        <taxon>Autobranchia</taxon>
        <taxon>Pteriomorphia</taxon>
        <taxon>Ostreida</taxon>
        <taxon>Ostreoidea</taxon>
        <taxon>Ostreidae</taxon>
        <taxon>Magallana</taxon>
    </lineage>
</organism>
<evidence type="ECO:0000313" key="2">
    <source>
        <dbReference type="EnsemblMetazoa" id="G2110.3:cds"/>
    </source>
</evidence>
<feature type="compositionally biased region" description="Polar residues" evidence="1">
    <location>
        <begin position="9"/>
        <end position="21"/>
    </location>
</feature>
<feature type="region of interest" description="Disordered" evidence="1">
    <location>
        <begin position="1"/>
        <end position="21"/>
    </location>
</feature>
<dbReference type="Proteomes" id="UP000005408">
    <property type="component" value="Unassembled WGS sequence"/>
</dbReference>